<dbReference type="EMBL" id="CP001630">
    <property type="protein sequence ID" value="ACU40240.1"/>
    <property type="molecule type" value="Genomic_DNA"/>
</dbReference>
<keyword evidence="2" id="KW-1185">Reference proteome</keyword>
<protein>
    <submittedName>
        <fullName evidence="1">Uncharacterized protein</fullName>
    </submittedName>
</protein>
<dbReference type="Proteomes" id="UP000002213">
    <property type="component" value="Chromosome"/>
</dbReference>
<dbReference type="eggNOG" id="ENOG5033C8P">
    <property type="taxonomic scope" value="Bacteria"/>
</dbReference>
<dbReference type="AlphaFoldDB" id="C6WKI9"/>
<evidence type="ECO:0000313" key="2">
    <source>
        <dbReference type="Proteomes" id="UP000002213"/>
    </source>
</evidence>
<reference evidence="1 2" key="1">
    <citation type="journal article" date="2009" name="Stand. Genomic Sci.">
        <title>Complete genome sequence of Actinosynnema mirum type strain (101).</title>
        <authorList>
            <person name="Land M."/>
            <person name="Lapidus A."/>
            <person name="Mayilraj S."/>
            <person name="Chen F."/>
            <person name="Copeland A."/>
            <person name="Del Rio T.G."/>
            <person name="Nolan M."/>
            <person name="Lucas S."/>
            <person name="Tice H."/>
            <person name="Cheng J.F."/>
            <person name="Chertkov O."/>
            <person name="Bruce D."/>
            <person name="Goodwin L."/>
            <person name="Pitluck S."/>
            <person name="Rohde M."/>
            <person name="Goker M."/>
            <person name="Pati A."/>
            <person name="Ivanova N."/>
            <person name="Mavromatis K."/>
            <person name="Chen A."/>
            <person name="Palaniappan K."/>
            <person name="Hauser L."/>
            <person name="Chang Y.J."/>
            <person name="Jeffries C.C."/>
            <person name="Brettin T."/>
            <person name="Detter J.C."/>
            <person name="Han C."/>
            <person name="Chain P."/>
            <person name="Tindall B.J."/>
            <person name="Bristow J."/>
            <person name="Eisen J.A."/>
            <person name="Markowitz V."/>
            <person name="Hugenholtz P."/>
            <person name="Kyrpides N.C."/>
            <person name="Klenk H.P."/>
        </authorList>
    </citation>
    <scope>NUCLEOTIDE SEQUENCE [LARGE SCALE GENOMIC DNA]</scope>
    <source>
        <strain evidence="2">ATCC 29888 / DSM 43827 / JCM 3225 / NBRC 14064 / NCIMB 13271 / NRRL B-12336 / IMRU 3971 / 101</strain>
    </source>
</reference>
<gene>
    <name evidence="1" type="ordered locus">Amir_6439</name>
</gene>
<dbReference type="OrthoDB" id="3214245at2"/>
<accession>C6WKI9</accession>
<proteinExistence type="predicted"/>
<dbReference type="KEGG" id="ami:Amir_6439"/>
<evidence type="ECO:0000313" key="1">
    <source>
        <dbReference type="EMBL" id="ACU40240.1"/>
    </source>
</evidence>
<sequence length="78" mass="8462">MRLVGTDQACQGGNCAAVWVDDETGDLVLQGAQVTDQDALAELTAKSPRAPHETVVRIPARMRDLVQEACRDRATDVR</sequence>
<dbReference type="STRING" id="446462.Amir_6439"/>
<organism evidence="1 2">
    <name type="scientific">Actinosynnema mirum (strain ATCC 29888 / DSM 43827 / JCM 3225 / NBRC 14064 / NCIMB 13271 / NRRL B-12336 / IMRU 3971 / 101)</name>
    <dbReference type="NCBI Taxonomy" id="446462"/>
    <lineage>
        <taxon>Bacteria</taxon>
        <taxon>Bacillati</taxon>
        <taxon>Actinomycetota</taxon>
        <taxon>Actinomycetes</taxon>
        <taxon>Pseudonocardiales</taxon>
        <taxon>Pseudonocardiaceae</taxon>
        <taxon>Actinosynnema</taxon>
    </lineage>
</organism>
<dbReference type="HOGENOM" id="CLU_178593_0_0_11"/>
<name>C6WKI9_ACTMD</name>